<proteinExistence type="inferred from homology"/>
<comment type="similarity">
    <text evidence="1">Belongs to the AB hydrolase superfamily.</text>
</comment>
<dbReference type="InterPro" id="IPR011008">
    <property type="entry name" value="Dimeric_a/b-barrel"/>
</dbReference>
<accession>A0A2T2P4L2</accession>
<sequence>MAAHKATPGILYVTMQPKEGLPLSQFHDWYNNEHGPGRLRLSFCQNGFRYRANDLSSDGGNGQGSAEKPEWMAIYDIDDMDYLTQDAPVQSQRERDTMKQIHVDRKFYDFVKEWKPDGFKKLEEVQNEGEKNVMVAVLFSVREGQEEELRKWYEEEHVALLQKVPGWRRTRRFQTSYLDIQDGRPMEFLALHEYAPENGLGGPEFVAAISTPWSKKIYEEVITGRKRRTYDMYYTFGPAPRDLEALTSGDTLLAESTDGLTKTFPAAKSDTKRPVIHSFITTKDGVQLPYHLEGSSDPNAPLLVLANSILVDYGIWDDFVNSFLSNPTTSHYRVLRYSKRGRSALPSSTVSPITVDTLASDVITILDALRVKKAAIAGVSLGGATALNTALTYPDRITAFVACDTNSLAPPGNPKAWGERIEMAEREGAKSEADEPIVGQELAEITVRRWFVKESYESAELQPKIERVKQMVATNSLPGFRDSVKALYQYDFRPRMADYSGKGAFLVGAGDGVLPKTMKDMADSLGKGVHLEVIDQAGHLPMVEQPEKVAAFLSKFLEG</sequence>
<dbReference type="PANTHER" id="PTHR43039">
    <property type="entry name" value="ESTERASE-RELATED"/>
    <property type="match status" value="1"/>
</dbReference>
<evidence type="ECO:0000313" key="4">
    <source>
        <dbReference type="Proteomes" id="UP000240883"/>
    </source>
</evidence>
<dbReference type="EMBL" id="KZ678130">
    <property type="protein sequence ID" value="PSN72614.1"/>
    <property type="molecule type" value="Genomic_DNA"/>
</dbReference>
<dbReference type="Gene3D" id="3.40.50.1820">
    <property type="entry name" value="alpha/beta hydrolase"/>
    <property type="match status" value="1"/>
</dbReference>
<gene>
    <name evidence="3" type="ORF">BS50DRAFT_607834</name>
</gene>
<dbReference type="SUPFAM" id="SSF53474">
    <property type="entry name" value="alpha/beta-Hydrolases"/>
    <property type="match status" value="1"/>
</dbReference>
<dbReference type="OrthoDB" id="2851338at2759"/>
<dbReference type="STRING" id="1448308.A0A2T2P4L2"/>
<feature type="domain" description="AB hydrolase-1" evidence="2">
    <location>
        <begin position="314"/>
        <end position="551"/>
    </location>
</feature>
<dbReference type="InterPro" id="IPR029058">
    <property type="entry name" value="AB_hydrolase_fold"/>
</dbReference>
<dbReference type="Pfam" id="PF12697">
    <property type="entry name" value="Abhydrolase_6"/>
    <property type="match status" value="1"/>
</dbReference>
<dbReference type="SUPFAM" id="SSF54909">
    <property type="entry name" value="Dimeric alpha+beta barrel"/>
    <property type="match status" value="1"/>
</dbReference>
<dbReference type="GO" id="GO:0016787">
    <property type="term" value="F:hydrolase activity"/>
    <property type="evidence" value="ECO:0007669"/>
    <property type="project" value="UniProtKB-KW"/>
</dbReference>
<dbReference type="Proteomes" id="UP000240883">
    <property type="component" value="Unassembled WGS sequence"/>
</dbReference>
<protein>
    <submittedName>
        <fullName evidence="3">Alpha/beta-hydrolase</fullName>
    </submittedName>
</protein>
<evidence type="ECO:0000259" key="2">
    <source>
        <dbReference type="Pfam" id="PF12697"/>
    </source>
</evidence>
<keyword evidence="3" id="KW-0378">Hydrolase</keyword>
<dbReference type="AlphaFoldDB" id="A0A2T2P4L2"/>
<dbReference type="InterPro" id="IPR000073">
    <property type="entry name" value="AB_hydrolase_1"/>
</dbReference>
<evidence type="ECO:0000256" key="1">
    <source>
        <dbReference type="ARBA" id="ARBA00008645"/>
    </source>
</evidence>
<organism evidence="3 4">
    <name type="scientific">Corynespora cassiicola Philippines</name>
    <dbReference type="NCBI Taxonomy" id="1448308"/>
    <lineage>
        <taxon>Eukaryota</taxon>
        <taxon>Fungi</taxon>
        <taxon>Dikarya</taxon>
        <taxon>Ascomycota</taxon>
        <taxon>Pezizomycotina</taxon>
        <taxon>Dothideomycetes</taxon>
        <taxon>Pleosporomycetidae</taxon>
        <taxon>Pleosporales</taxon>
        <taxon>Corynesporascaceae</taxon>
        <taxon>Corynespora</taxon>
    </lineage>
</organism>
<keyword evidence="4" id="KW-1185">Reference proteome</keyword>
<evidence type="ECO:0000313" key="3">
    <source>
        <dbReference type="EMBL" id="PSN72614.1"/>
    </source>
</evidence>
<reference evidence="3 4" key="1">
    <citation type="journal article" date="2018" name="Front. Microbiol.">
        <title>Genome-Wide Analysis of Corynespora cassiicola Leaf Fall Disease Putative Effectors.</title>
        <authorList>
            <person name="Lopez D."/>
            <person name="Ribeiro S."/>
            <person name="Label P."/>
            <person name="Fumanal B."/>
            <person name="Venisse J.S."/>
            <person name="Kohler A."/>
            <person name="de Oliveira R.R."/>
            <person name="Labutti K."/>
            <person name="Lipzen A."/>
            <person name="Lail K."/>
            <person name="Bauer D."/>
            <person name="Ohm R.A."/>
            <person name="Barry K.W."/>
            <person name="Spatafora J."/>
            <person name="Grigoriev I.V."/>
            <person name="Martin F.M."/>
            <person name="Pujade-Renaud V."/>
        </authorList>
    </citation>
    <scope>NUCLEOTIDE SEQUENCE [LARGE SCALE GENOMIC DNA]</scope>
    <source>
        <strain evidence="3 4">Philippines</strain>
    </source>
</reference>
<name>A0A2T2P4L2_CORCC</name>